<feature type="region of interest" description="Disordered" evidence="1">
    <location>
        <begin position="87"/>
        <end position="127"/>
    </location>
</feature>
<gene>
    <name evidence="2" type="ORF">PV11_06134</name>
</gene>
<evidence type="ECO:0000256" key="1">
    <source>
        <dbReference type="SAM" id="MobiDB-lite"/>
    </source>
</evidence>
<evidence type="ECO:0000313" key="3">
    <source>
        <dbReference type="Proteomes" id="UP000053599"/>
    </source>
</evidence>
<dbReference type="PANTHER" id="PTHR42093">
    <property type="match status" value="1"/>
</dbReference>
<dbReference type="OrthoDB" id="5366485at2759"/>
<dbReference type="AlphaFoldDB" id="A0A0D1YRX5"/>
<evidence type="ECO:0000313" key="2">
    <source>
        <dbReference type="EMBL" id="KIV84164.1"/>
    </source>
</evidence>
<dbReference type="InterPro" id="IPR056539">
    <property type="entry name" value="NuiA-like"/>
</dbReference>
<sequence>MLIVYTKALSRCQAPKTSRQVLKKSLRYLPGTRTEASTILRSQTNRTQTRDLFTRSHQVNIALNIHGRHYRTTPTMSDDASYMSFLNKANADPKSGGHEQANSTSESRTKFDPTNTSSSSDISSETLPASLKSLPDITYTSDTDSPFEPVVFSYSGSKLPSVSEFEKCLSHKGHTSGSVEELSTQDFDPREQYQDIIARVEQAGTGGVKVFRVEVSRTRAEYYIMTLGERKLIGVVTKAVES</sequence>
<proteinExistence type="predicted"/>
<organism evidence="2 3">
    <name type="scientific">Exophiala sideris</name>
    <dbReference type="NCBI Taxonomy" id="1016849"/>
    <lineage>
        <taxon>Eukaryota</taxon>
        <taxon>Fungi</taxon>
        <taxon>Dikarya</taxon>
        <taxon>Ascomycota</taxon>
        <taxon>Pezizomycotina</taxon>
        <taxon>Eurotiomycetes</taxon>
        <taxon>Chaetothyriomycetidae</taxon>
        <taxon>Chaetothyriales</taxon>
        <taxon>Herpotrichiellaceae</taxon>
        <taxon>Exophiala</taxon>
    </lineage>
</organism>
<name>A0A0D1YRX5_9EURO</name>
<dbReference type="HOGENOM" id="CLU_092474_2_1_1"/>
<reference evidence="2 3" key="1">
    <citation type="submission" date="2015-01" db="EMBL/GenBank/DDBJ databases">
        <title>The Genome Sequence of Exophiala sideris CBS121828.</title>
        <authorList>
            <consortium name="The Broad Institute Genomics Platform"/>
            <person name="Cuomo C."/>
            <person name="de Hoog S."/>
            <person name="Gorbushina A."/>
            <person name="Stielow B."/>
            <person name="Teixiera M."/>
            <person name="Abouelleil A."/>
            <person name="Chapman S.B."/>
            <person name="Priest M."/>
            <person name="Young S.K."/>
            <person name="Wortman J."/>
            <person name="Nusbaum C."/>
            <person name="Birren B."/>
        </authorList>
    </citation>
    <scope>NUCLEOTIDE SEQUENCE [LARGE SCALE GENOMIC DNA]</scope>
    <source>
        <strain evidence="2 3">CBS 121828</strain>
    </source>
</reference>
<dbReference type="PANTHER" id="PTHR42093:SF1">
    <property type="match status" value="1"/>
</dbReference>
<feature type="compositionally biased region" description="Polar residues" evidence="1">
    <location>
        <begin position="100"/>
        <end position="116"/>
    </location>
</feature>
<dbReference type="Proteomes" id="UP000053599">
    <property type="component" value="Unassembled WGS sequence"/>
</dbReference>
<dbReference type="EMBL" id="KN846952">
    <property type="protein sequence ID" value="KIV84164.1"/>
    <property type="molecule type" value="Genomic_DNA"/>
</dbReference>
<accession>A0A0D1YRX5</accession>
<dbReference type="Pfam" id="PF23151">
    <property type="entry name" value="NuiA_2"/>
    <property type="match status" value="1"/>
</dbReference>
<protein>
    <submittedName>
        <fullName evidence="2">Uncharacterized protein</fullName>
    </submittedName>
</protein>